<proteinExistence type="predicted"/>
<evidence type="ECO:0000256" key="2">
    <source>
        <dbReference type="SAM" id="SignalP"/>
    </source>
</evidence>
<sequence length="291" mass="30247">MIAANLLKAGLMMAGAVGPAVAQASSMPITAPKQVTVDTETHVTLAENLFTSPVRIYLTLSPAQGNAHEGDWDNVCYLVNSTDGSNTDVKFTIPALVAPDGAKVRISVAPTVADPEPNPDNDPDKPISSKQYYFSGEAVLEGGKGIWSKPELGGFERIGTADQVPCTAYDCVRQCGVKYYLNDFDGENPYAVKSVYECNAACPGVTMKSWAEVTGQSTPDTQTSQQGSSTAMPTVPSTTSTVSLTASSTVSSSSTPSTSASSSSTFSISGEGSFVSTLRAAISFLGALLIL</sequence>
<feature type="chain" id="PRO_5040499722" evidence="2">
    <location>
        <begin position="23"/>
        <end position="291"/>
    </location>
</feature>
<dbReference type="EMBL" id="JAFIMR010000045">
    <property type="protein sequence ID" value="KAI1856239.1"/>
    <property type="molecule type" value="Genomic_DNA"/>
</dbReference>
<feature type="signal peptide" evidence="2">
    <location>
        <begin position="1"/>
        <end position="22"/>
    </location>
</feature>
<reference evidence="3" key="1">
    <citation type="submission" date="2021-03" db="EMBL/GenBank/DDBJ databases">
        <title>Revisited historic fungal species revealed as producer of novel bioactive compounds through whole genome sequencing and comparative genomics.</title>
        <authorList>
            <person name="Vignolle G.A."/>
            <person name="Hochenegger N."/>
            <person name="Mach R.L."/>
            <person name="Mach-Aigner A.R."/>
            <person name="Javad Rahimi M."/>
            <person name="Salim K.A."/>
            <person name="Chan C.M."/>
            <person name="Lim L.B.L."/>
            <person name="Cai F."/>
            <person name="Druzhinina I.S."/>
            <person name="U'Ren J.M."/>
            <person name="Derntl C."/>
        </authorList>
    </citation>
    <scope>NUCLEOTIDE SEQUENCE</scope>
    <source>
        <strain evidence="3">TUCIM 5799</strain>
    </source>
</reference>
<evidence type="ECO:0000256" key="1">
    <source>
        <dbReference type="SAM" id="MobiDB-lite"/>
    </source>
</evidence>
<keyword evidence="4" id="KW-1185">Reference proteome</keyword>
<dbReference type="AlphaFoldDB" id="A0A9P9WBR3"/>
<comment type="caution">
    <text evidence="3">The sequence shown here is derived from an EMBL/GenBank/DDBJ whole genome shotgun (WGS) entry which is preliminary data.</text>
</comment>
<organism evidence="3 4">
    <name type="scientific">Neoarthrinium moseri</name>
    <dbReference type="NCBI Taxonomy" id="1658444"/>
    <lineage>
        <taxon>Eukaryota</taxon>
        <taxon>Fungi</taxon>
        <taxon>Dikarya</taxon>
        <taxon>Ascomycota</taxon>
        <taxon>Pezizomycotina</taxon>
        <taxon>Sordariomycetes</taxon>
        <taxon>Xylariomycetidae</taxon>
        <taxon>Amphisphaeriales</taxon>
        <taxon>Apiosporaceae</taxon>
        <taxon>Neoarthrinium</taxon>
    </lineage>
</organism>
<gene>
    <name evidence="3" type="ORF">JX265_011751</name>
</gene>
<accession>A0A9P9WBR3</accession>
<keyword evidence="2" id="KW-0732">Signal</keyword>
<protein>
    <submittedName>
        <fullName evidence="3">Uncharacterized protein</fullName>
    </submittedName>
</protein>
<feature type="region of interest" description="Disordered" evidence="1">
    <location>
        <begin position="248"/>
        <end position="267"/>
    </location>
</feature>
<feature type="region of interest" description="Disordered" evidence="1">
    <location>
        <begin position="213"/>
        <end position="239"/>
    </location>
</feature>
<evidence type="ECO:0000313" key="4">
    <source>
        <dbReference type="Proteomes" id="UP000829685"/>
    </source>
</evidence>
<dbReference type="Proteomes" id="UP000829685">
    <property type="component" value="Unassembled WGS sequence"/>
</dbReference>
<name>A0A9P9WBR3_9PEZI</name>
<feature type="compositionally biased region" description="Low complexity" evidence="1">
    <location>
        <begin position="228"/>
        <end position="239"/>
    </location>
</feature>
<feature type="compositionally biased region" description="Polar residues" evidence="1">
    <location>
        <begin position="214"/>
        <end position="227"/>
    </location>
</feature>
<evidence type="ECO:0000313" key="3">
    <source>
        <dbReference type="EMBL" id="KAI1856239.1"/>
    </source>
</evidence>